<feature type="region of interest" description="Disordered" evidence="1">
    <location>
        <begin position="13"/>
        <end position="109"/>
    </location>
</feature>
<protein>
    <submittedName>
        <fullName evidence="2">Uncharacterized protein</fullName>
    </submittedName>
</protein>
<feature type="compositionally biased region" description="Basic residues" evidence="1">
    <location>
        <begin position="18"/>
        <end position="33"/>
    </location>
</feature>
<evidence type="ECO:0000313" key="2">
    <source>
        <dbReference type="EMBL" id="KNE96272.1"/>
    </source>
</evidence>
<evidence type="ECO:0000313" key="3">
    <source>
        <dbReference type="Proteomes" id="UP000054564"/>
    </source>
</evidence>
<name>A0A0L0VAF8_9BASI</name>
<dbReference type="Proteomes" id="UP000054564">
    <property type="component" value="Unassembled WGS sequence"/>
</dbReference>
<feature type="compositionally biased region" description="Low complexity" evidence="1">
    <location>
        <begin position="35"/>
        <end position="57"/>
    </location>
</feature>
<keyword evidence="3" id="KW-1185">Reference proteome</keyword>
<organism evidence="2 3">
    <name type="scientific">Puccinia striiformis f. sp. tritici PST-78</name>
    <dbReference type="NCBI Taxonomy" id="1165861"/>
    <lineage>
        <taxon>Eukaryota</taxon>
        <taxon>Fungi</taxon>
        <taxon>Dikarya</taxon>
        <taxon>Basidiomycota</taxon>
        <taxon>Pucciniomycotina</taxon>
        <taxon>Pucciniomycetes</taxon>
        <taxon>Pucciniales</taxon>
        <taxon>Pucciniaceae</taxon>
        <taxon>Puccinia</taxon>
    </lineage>
</organism>
<accession>A0A0L0VAF8</accession>
<dbReference type="AlphaFoldDB" id="A0A0L0VAF8"/>
<proteinExistence type="predicted"/>
<evidence type="ECO:0000256" key="1">
    <source>
        <dbReference type="SAM" id="MobiDB-lite"/>
    </source>
</evidence>
<comment type="caution">
    <text evidence="2">The sequence shown here is derived from an EMBL/GenBank/DDBJ whole genome shotgun (WGS) entry which is preliminary data.</text>
</comment>
<sequence>MALGASLDQVVAIQTSHRPLRKSGSHGKARLKRYNNSSAGARNRSRSGPSEGSGPRGLRPEVPRGSRSSTPPNPSNHVAGPGHSCGATRKASRRGNSRAPDQPHGPSRAYFGDVVKYVGQRKYTSRRIFMRYWLKGAIEPGFSVASPRPEPFTQFFCPGLNLGIPKERDNGYCGLKSHDPDFEGYYMFAANLQSTNLGFNCTGKLRNSYWCCKGWVPYYNDPLNLVHEKDVRGMCSEHPQHN</sequence>
<gene>
    <name evidence="2" type="ORF">PSTG_10392</name>
</gene>
<reference evidence="3" key="1">
    <citation type="submission" date="2014-03" db="EMBL/GenBank/DDBJ databases">
        <title>The Genome Sequence of Puccinia striiformis f. sp. tritici PST-78.</title>
        <authorList>
            <consortium name="The Broad Institute Genome Sequencing Platform"/>
            <person name="Cuomo C."/>
            <person name="Hulbert S."/>
            <person name="Chen X."/>
            <person name="Walker B."/>
            <person name="Young S.K."/>
            <person name="Zeng Q."/>
            <person name="Gargeya S."/>
            <person name="Fitzgerald M."/>
            <person name="Haas B."/>
            <person name="Abouelleil A."/>
            <person name="Alvarado L."/>
            <person name="Arachchi H.M."/>
            <person name="Berlin A.M."/>
            <person name="Chapman S.B."/>
            <person name="Goldberg J."/>
            <person name="Griggs A."/>
            <person name="Gujja S."/>
            <person name="Hansen M."/>
            <person name="Howarth C."/>
            <person name="Imamovic A."/>
            <person name="Larimer J."/>
            <person name="McCowan C."/>
            <person name="Montmayeur A."/>
            <person name="Murphy C."/>
            <person name="Neiman D."/>
            <person name="Pearson M."/>
            <person name="Priest M."/>
            <person name="Roberts A."/>
            <person name="Saif S."/>
            <person name="Shea T."/>
            <person name="Sisk P."/>
            <person name="Sykes S."/>
            <person name="Wortman J."/>
            <person name="Nusbaum C."/>
            <person name="Birren B."/>
        </authorList>
    </citation>
    <scope>NUCLEOTIDE SEQUENCE [LARGE SCALE GENOMIC DNA]</scope>
    <source>
        <strain evidence="3">race PST-78</strain>
    </source>
</reference>
<dbReference type="EMBL" id="AJIL01000084">
    <property type="protein sequence ID" value="KNE96272.1"/>
    <property type="molecule type" value="Genomic_DNA"/>
</dbReference>